<dbReference type="GO" id="GO:0048167">
    <property type="term" value="P:regulation of synaptic plasticity"/>
    <property type="evidence" value="ECO:0007669"/>
    <property type="project" value="TreeGrafter"/>
</dbReference>
<organism evidence="11">
    <name type="scientific">Photinus pyralis</name>
    <name type="common">Common eastern firefly</name>
    <name type="synonym">Lampyris pyralis</name>
    <dbReference type="NCBI Taxonomy" id="7054"/>
    <lineage>
        <taxon>Eukaryota</taxon>
        <taxon>Metazoa</taxon>
        <taxon>Ecdysozoa</taxon>
        <taxon>Arthropoda</taxon>
        <taxon>Hexapoda</taxon>
        <taxon>Insecta</taxon>
        <taxon>Pterygota</taxon>
        <taxon>Neoptera</taxon>
        <taxon>Endopterygota</taxon>
        <taxon>Coleoptera</taxon>
        <taxon>Polyphaga</taxon>
        <taxon>Elateriformia</taxon>
        <taxon>Elateroidea</taxon>
        <taxon>Lampyridae</taxon>
        <taxon>Lampyrinae</taxon>
        <taxon>Photinus</taxon>
    </lineage>
</organism>
<keyword evidence="7" id="KW-0966">Cell projection</keyword>
<dbReference type="PANTHER" id="PTHR18861">
    <property type="entry name" value="ELKS/RAB6-INTERACTING/CAST PROTEIN"/>
    <property type="match status" value="1"/>
</dbReference>
<evidence type="ECO:0000256" key="7">
    <source>
        <dbReference type="ARBA" id="ARBA00023273"/>
    </source>
</evidence>
<keyword evidence="3" id="KW-0597">Phosphoprotein</keyword>
<dbReference type="InterPro" id="IPR019323">
    <property type="entry name" value="ELKS/CAST"/>
</dbReference>
<sequence>MYTSGREGLPNPFSTTVTSCKDSPARLALTVLPPRCLSARMFPHGFSACLHSCVQLDEFRMEIQRRDQEILAMSAKMKTLEEQHQDYQRHIAVLKESLCAKEEHYNMLQGDVEELRQRLEEKNRLIEKKTQQAQQERSRGTAELTEMREHMDIKDRKINVLQRKFDLLEATKKQQNVPAQNATEDFSVQKKQIEEQRKHIEEQRKHIEEQSRRVDEQRKTVENKHKHVDEKEKQLAELDKQLKKRKEQMDQLEASLQKAGGNVAVAGELNKKLVEAEKKLEKAQEESQRSATEMERLLQLVQMSQEEQNTKERQIVELQQALRNAQAKLKSQQAAAQKEENATANSECDELLQKGDIECTGNTEREDYIRDLEKTVTSYENLLRDNRYEIQELETALELKNKKLLDMENIHNLQLVEAKFEERRGELIQLENRLVSDNESIVCAEEINNLRKCLSTKESRVNELEHALRESIKIATERERVLHQEEVKRKQIIEKVSKLEQRLLSLQSAQAMRCHTCKPFIARMNSLELRLSQLVTERKDHLQELAHMKREALEAAISEKDAHLALLEMSGIRSVRQADEADRLRNDKRRLVERLKQEDELSVSLQEDSVDDLSFETVETFNGQQVT</sequence>
<dbReference type="GO" id="GO:0048788">
    <property type="term" value="C:cytoskeleton of presynaptic active zone"/>
    <property type="evidence" value="ECO:0007669"/>
    <property type="project" value="TreeGrafter"/>
</dbReference>
<evidence type="ECO:0000256" key="2">
    <source>
        <dbReference type="ARBA" id="ARBA00022490"/>
    </source>
</evidence>
<evidence type="ECO:0000256" key="3">
    <source>
        <dbReference type="ARBA" id="ARBA00022553"/>
    </source>
</evidence>
<accession>A0A1Y1LBK7</accession>
<dbReference type="PANTHER" id="PTHR18861:SF0">
    <property type="entry name" value="BRUCHPILOT, ISOFORM J"/>
    <property type="match status" value="1"/>
</dbReference>
<evidence type="ECO:0000256" key="1">
    <source>
        <dbReference type="ARBA" id="ARBA00004245"/>
    </source>
</evidence>
<dbReference type="AlphaFoldDB" id="A0A1Y1LBK7"/>
<reference evidence="11" key="1">
    <citation type="journal article" date="2016" name="Sci. Rep.">
        <title>Molecular characterization of firefly nuptial gifts: a multi-omics approach sheds light on postcopulatory sexual selection.</title>
        <authorList>
            <person name="Al-Wathiqui N."/>
            <person name="Fallon T.R."/>
            <person name="South A."/>
            <person name="Weng J.K."/>
            <person name="Lewis S.M."/>
        </authorList>
    </citation>
    <scope>NUCLEOTIDE SEQUENCE</scope>
</reference>
<evidence type="ECO:0000256" key="6">
    <source>
        <dbReference type="ARBA" id="ARBA00023212"/>
    </source>
</evidence>
<evidence type="ECO:0000256" key="10">
    <source>
        <dbReference type="SAM" id="MobiDB-lite"/>
    </source>
</evidence>
<evidence type="ECO:0008006" key="12">
    <source>
        <dbReference type="Google" id="ProtNLM"/>
    </source>
</evidence>
<evidence type="ECO:0000256" key="9">
    <source>
        <dbReference type="SAM" id="Coils"/>
    </source>
</evidence>
<dbReference type="GO" id="GO:0007274">
    <property type="term" value="P:neuromuscular synaptic transmission"/>
    <property type="evidence" value="ECO:0007669"/>
    <property type="project" value="TreeGrafter"/>
</dbReference>
<keyword evidence="4" id="KW-0770">Synapse</keyword>
<evidence type="ECO:0000256" key="4">
    <source>
        <dbReference type="ARBA" id="ARBA00023018"/>
    </source>
</evidence>
<keyword evidence="2" id="KW-0963">Cytoplasm</keyword>
<dbReference type="Gene3D" id="1.10.287.1490">
    <property type="match status" value="1"/>
</dbReference>
<evidence type="ECO:0000313" key="11">
    <source>
        <dbReference type="EMBL" id="JAV70261.1"/>
    </source>
</evidence>
<comment type="subcellular location">
    <subcellularLocation>
        <location evidence="1">Cytoplasm</location>
        <location evidence="1">Cytoskeleton</location>
    </subcellularLocation>
    <subcellularLocation>
        <location evidence="8">Presynapse</location>
    </subcellularLocation>
</comment>
<proteinExistence type="predicted"/>
<dbReference type="GO" id="GO:0030424">
    <property type="term" value="C:axon"/>
    <property type="evidence" value="ECO:0007669"/>
    <property type="project" value="UniProtKB-SubCell"/>
</dbReference>
<dbReference type="EMBL" id="GEZM01061883">
    <property type="protein sequence ID" value="JAV70261.1"/>
    <property type="molecule type" value="Transcribed_RNA"/>
</dbReference>
<dbReference type="GO" id="GO:0098882">
    <property type="term" value="F:structural constituent of presynaptic active zone"/>
    <property type="evidence" value="ECO:0007669"/>
    <property type="project" value="TreeGrafter"/>
</dbReference>
<feature type="coiled-coil region" evidence="9">
    <location>
        <begin position="390"/>
        <end position="551"/>
    </location>
</feature>
<dbReference type="PROSITE" id="PS51257">
    <property type="entry name" value="PROKAR_LIPOPROTEIN"/>
    <property type="match status" value="1"/>
</dbReference>
<keyword evidence="6" id="KW-0206">Cytoskeleton</keyword>
<feature type="coiled-coil region" evidence="9">
    <location>
        <begin position="63"/>
        <end position="139"/>
    </location>
</feature>
<evidence type="ECO:0000256" key="8">
    <source>
        <dbReference type="ARBA" id="ARBA00034106"/>
    </source>
</evidence>
<evidence type="ECO:0000256" key="5">
    <source>
        <dbReference type="ARBA" id="ARBA00023054"/>
    </source>
</evidence>
<feature type="region of interest" description="Disordered" evidence="10">
    <location>
        <begin position="201"/>
        <end position="234"/>
    </location>
</feature>
<dbReference type="Pfam" id="PF10174">
    <property type="entry name" value="Cast"/>
    <property type="match status" value="2"/>
</dbReference>
<name>A0A1Y1LBK7_PHOPY</name>
<keyword evidence="5 9" id="KW-0175">Coiled coil</keyword>
<protein>
    <recommendedName>
        <fullName evidence="12">ELKS/Rab6-interacting/CAST family member 1</fullName>
    </recommendedName>
</protein>